<dbReference type="PROSITE" id="PS00375">
    <property type="entry name" value="UDPGT"/>
    <property type="match status" value="1"/>
</dbReference>
<comment type="catalytic activity">
    <reaction evidence="5">
        <text>glucuronate acceptor + UDP-alpha-D-glucuronate = acceptor beta-D-glucuronoside + UDP + H(+)</text>
        <dbReference type="Rhea" id="RHEA:21032"/>
        <dbReference type="ChEBI" id="CHEBI:15378"/>
        <dbReference type="ChEBI" id="CHEBI:58052"/>
        <dbReference type="ChEBI" id="CHEBI:58223"/>
        <dbReference type="ChEBI" id="CHEBI:132367"/>
        <dbReference type="ChEBI" id="CHEBI:132368"/>
        <dbReference type="EC" id="2.4.1.17"/>
    </reaction>
</comment>
<dbReference type="PANTHER" id="PTHR48043:SF159">
    <property type="entry name" value="EG:EG0003.4 PROTEIN-RELATED"/>
    <property type="match status" value="1"/>
</dbReference>
<protein>
    <recommendedName>
        <fullName evidence="5">UDP-glucuronosyltransferase</fullName>
        <ecNumber evidence="5">2.4.1.17</ecNumber>
    </recommendedName>
</protein>
<dbReference type="EMBL" id="CAXLJM020000046">
    <property type="protein sequence ID" value="CAL8110970.1"/>
    <property type="molecule type" value="Genomic_DNA"/>
</dbReference>
<dbReference type="PANTHER" id="PTHR48043">
    <property type="entry name" value="EG:EG0003.4 PROTEIN-RELATED"/>
    <property type="match status" value="1"/>
</dbReference>
<name>A0ABP1QRX2_9HEXA</name>
<evidence type="ECO:0000256" key="5">
    <source>
        <dbReference type="RuleBase" id="RU362059"/>
    </source>
</evidence>
<dbReference type="Proteomes" id="UP001642540">
    <property type="component" value="Unassembled WGS sequence"/>
</dbReference>
<comment type="caution">
    <text evidence="6">The sequence shown here is derived from an EMBL/GenBank/DDBJ whole genome shotgun (WGS) entry which is preliminary data.</text>
</comment>
<accession>A0ABP1QRX2</accession>
<comment type="subcellular location">
    <subcellularLocation>
        <location evidence="5">Membrane</location>
        <topology evidence="5">Single-pass membrane protein</topology>
    </subcellularLocation>
</comment>
<keyword evidence="7" id="KW-1185">Reference proteome</keyword>
<dbReference type="CDD" id="cd03784">
    <property type="entry name" value="GT1_Gtf-like"/>
    <property type="match status" value="1"/>
</dbReference>
<organism evidence="6 7">
    <name type="scientific">Orchesella dallaii</name>
    <dbReference type="NCBI Taxonomy" id="48710"/>
    <lineage>
        <taxon>Eukaryota</taxon>
        <taxon>Metazoa</taxon>
        <taxon>Ecdysozoa</taxon>
        <taxon>Arthropoda</taxon>
        <taxon>Hexapoda</taxon>
        <taxon>Collembola</taxon>
        <taxon>Entomobryomorpha</taxon>
        <taxon>Entomobryoidea</taxon>
        <taxon>Orchesellidae</taxon>
        <taxon>Orchesellinae</taxon>
        <taxon>Orchesella</taxon>
    </lineage>
</organism>
<dbReference type="Pfam" id="PF00201">
    <property type="entry name" value="UDPGT"/>
    <property type="match status" value="1"/>
</dbReference>
<evidence type="ECO:0000313" key="7">
    <source>
        <dbReference type="Proteomes" id="UP001642540"/>
    </source>
</evidence>
<dbReference type="InterPro" id="IPR050271">
    <property type="entry name" value="UDP-glycosyltransferase"/>
</dbReference>
<dbReference type="InterPro" id="IPR035595">
    <property type="entry name" value="UDP_glycos_trans_CS"/>
</dbReference>
<evidence type="ECO:0000256" key="3">
    <source>
        <dbReference type="ARBA" id="ARBA00022679"/>
    </source>
</evidence>
<feature type="transmembrane region" description="Helical" evidence="5">
    <location>
        <begin position="490"/>
        <end position="513"/>
    </location>
</feature>
<feature type="transmembrane region" description="Helical" evidence="5">
    <location>
        <begin position="12"/>
        <end position="33"/>
    </location>
</feature>
<evidence type="ECO:0000256" key="4">
    <source>
        <dbReference type="RuleBase" id="RU003718"/>
    </source>
</evidence>
<sequence>METVWVCRLQFYIFFFLLASSSISVGGSNILFFHGVSTASHRTAIWPLAEKLADAGHNVTYIFPVTKRLGSHPRIEEFAPSKMVPLIGDFVSDFDINIRLNDQEMEWMRQAYSQSVVFCEAFYDSPEIQEWLARPDLHYDLVMLDALGECGYGLVHKFKAKHILFVPLLAPFLHDGFGLMPETSSIPELSLHYKPTELTFFNRVSNTLMILFWRYSYLDFIRNVEPVIKDKLNLTEFPPIAEFEKNTSLVLINNHWVEDYPISLPPMFVSFSGLGCKKEPVANPLPEKVSKFLEDADGFIYISFGSAVVASAMPISLRDEFFAALKSLPKLRFLWRWTGRVPDNTPENVLLLPWFPQHDILAHPKIKGFVTQAGRPSTQEALCYAVPLIAIPMFADQDYNADRMEYIGGAIRLDIKNISSALLQESIHELAYNPKHKERMVELSNMFKDRPIDPLDNAFYWTEYVLRYDTSLLKPLGINQTWYQRRLLDVYLFLFVVAGTVAGTVMFFTVMIFKYAFALVFSKQQKTKAE</sequence>
<evidence type="ECO:0000313" key="6">
    <source>
        <dbReference type="EMBL" id="CAL8110970.1"/>
    </source>
</evidence>
<gene>
    <name evidence="6" type="ORF">ODALV1_LOCUS14605</name>
</gene>
<dbReference type="Gene3D" id="3.40.50.2000">
    <property type="entry name" value="Glycogen Phosphorylase B"/>
    <property type="match status" value="2"/>
</dbReference>
<comment type="similarity">
    <text evidence="1 4">Belongs to the UDP-glycosyltransferase family.</text>
</comment>
<keyword evidence="5" id="KW-1133">Transmembrane helix</keyword>
<keyword evidence="5" id="KW-0472">Membrane</keyword>
<comment type="caution">
    <text evidence="5">Lacks conserved residue(s) required for the propagation of feature annotation.</text>
</comment>
<keyword evidence="2 4" id="KW-0328">Glycosyltransferase</keyword>
<keyword evidence="3 4" id="KW-0808">Transferase</keyword>
<dbReference type="SUPFAM" id="SSF53756">
    <property type="entry name" value="UDP-Glycosyltransferase/glycogen phosphorylase"/>
    <property type="match status" value="1"/>
</dbReference>
<proteinExistence type="inferred from homology"/>
<evidence type="ECO:0000256" key="2">
    <source>
        <dbReference type="ARBA" id="ARBA00022676"/>
    </source>
</evidence>
<dbReference type="InterPro" id="IPR002213">
    <property type="entry name" value="UDP_glucos_trans"/>
</dbReference>
<reference evidence="6 7" key="1">
    <citation type="submission" date="2024-08" db="EMBL/GenBank/DDBJ databases">
        <authorList>
            <person name="Cucini C."/>
            <person name="Frati F."/>
        </authorList>
    </citation>
    <scope>NUCLEOTIDE SEQUENCE [LARGE SCALE GENOMIC DNA]</scope>
</reference>
<evidence type="ECO:0000256" key="1">
    <source>
        <dbReference type="ARBA" id="ARBA00009995"/>
    </source>
</evidence>
<keyword evidence="5" id="KW-0812">Transmembrane</keyword>
<dbReference type="EC" id="2.4.1.17" evidence="5"/>